<evidence type="ECO:0000313" key="3">
    <source>
        <dbReference type="EMBL" id="RZC62782.1"/>
    </source>
</evidence>
<dbReference type="InterPro" id="IPR022059">
    <property type="entry name" value="DUF3615"/>
</dbReference>
<sequence length="226" mass="25163">MVVLRSSSKGLCATSSSSNSYNLRSKEVSDASLDGSKRLCSRVGPVSDFGSNLGNFWPKAKSKAKSRKKSKDSDDDDDFDNILRSYATDAMTFYNKGKDTKYELLECGCITSAAVRPYFLHHINFTAKKDGVADAPEEMFFAELKTIDEVCFVELCISLGPKSLISRERINGCSYCNMYGNVKHPEGGFTAGKFMTFSEWKKNRDSLACSQELFMNITMSVVRIQT</sequence>
<evidence type="ECO:0000256" key="1">
    <source>
        <dbReference type="SAM" id="MobiDB-lite"/>
    </source>
</evidence>
<organism evidence="3 4">
    <name type="scientific">Papaver somniferum</name>
    <name type="common">Opium poppy</name>
    <dbReference type="NCBI Taxonomy" id="3469"/>
    <lineage>
        <taxon>Eukaryota</taxon>
        <taxon>Viridiplantae</taxon>
        <taxon>Streptophyta</taxon>
        <taxon>Embryophyta</taxon>
        <taxon>Tracheophyta</taxon>
        <taxon>Spermatophyta</taxon>
        <taxon>Magnoliopsida</taxon>
        <taxon>Ranunculales</taxon>
        <taxon>Papaveraceae</taxon>
        <taxon>Papaveroideae</taxon>
        <taxon>Papaver</taxon>
    </lineage>
</organism>
<evidence type="ECO:0000313" key="4">
    <source>
        <dbReference type="Proteomes" id="UP000316621"/>
    </source>
</evidence>
<dbReference type="EMBL" id="CM010719">
    <property type="protein sequence ID" value="RZC62782.1"/>
    <property type="molecule type" value="Genomic_DNA"/>
</dbReference>
<dbReference type="AlphaFoldDB" id="A0A4Y7JRX8"/>
<dbReference type="Proteomes" id="UP000316621">
    <property type="component" value="Chromosome 5"/>
</dbReference>
<dbReference type="Gramene" id="RZC62782">
    <property type="protein sequence ID" value="RZC62782"/>
    <property type="gene ID" value="C5167_024560"/>
</dbReference>
<proteinExistence type="predicted"/>
<feature type="domain" description="DUF3615" evidence="2">
    <location>
        <begin position="88"/>
        <end position="185"/>
    </location>
</feature>
<evidence type="ECO:0000259" key="2">
    <source>
        <dbReference type="Pfam" id="PF12274"/>
    </source>
</evidence>
<dbReference type="Pfam" id="PF12274">
    <property type="entry name" value="DUF3615"/>
    <property type="match status" value="1"/>
</dbReference>
<keyword evidence="4" id="KW-1185">Reference proteome</keyword>
<feature type="region of interest" description="Disordered" evidence="1">
    <location>
        <begin position="1"/>
        <end position="33"/>
    </location>
</feature>
<dbReference type="PANTHER" id="PTHR34710:SF20">
    <property type="entry name" value="OS10G0550200 PROTEIN"/>
    <property type="match status" value="1"/>
</dbReference>
<accession>A0A4Y7JRX8</accession>
<protein>
    <recommendedName>
        <fullName evidence="2">DUF3615 domain-containing protein</fullName>
    </recommendedName>
</protein>
<name>A0A4Y7JRX8_PAPSO</name>
<dbReference type="PANTHER" id="PTHR34710">
    <property type="entry name" value="OS03G0834100 PROTEIN"/>
    <property type="match status" value="1"/>
</dbReference>
<gene>
    <name evidence="3" type="ORF">C5167_024560</name>
</gene>
<reference evidence="3 4" key="1">
    <citation type="journal article" date="2018" name="Science">
        <title>The opium poppy genome and morphinan production.</title>
        <authorList>
            <person name="Guo L."/>
            <person name="Winzer T."/>
            <person name="Yang X."/>
            <person name="Li Y."/>
            <person name="Ning Z."/>
            <person name="He Z."/>
            <person name="Teodor R."/>
            <person name="Lu Y."/>
            <person name="Bowser T.A."/>
            <person name="Graham I.A."/>
            <person name="Ye K."/>
        </authorList>
    </citation>
    <scope>NUCLEOTIDE SEQUENCE [LARGE SCALE GENOMIC DNA]</scope>
    <source>
        <strain evidence="4">cv. HN1</strain>
        <tissue evidence="3">Leaves</tissue>
    </source>
</reference>